<dbReference type="GO" id="GO:0005643">
    <property type="term" value="C:nuclear pore"/>
    <property type="evidence" value="ECO:0007669"/>
    <property type="project" value="UniProtKB-SubCell"/>
</dbReference>
<protein>
    <recommendedName>
        <fullName evidence="4">Nuclear pore protein</fullName>
    </recommendedName>
</protein>
<comment type="similarity">
    <text evidence="2 4">Belongs to the nucleoporin interacting component (NIC) family.</text>
</comment>
<evidence type="ECO:0000256" key="2">
    <source>
        <dbReference type="ARBA" id="ARBA00010186"/>
    </source>
</evidence>
<dbReference type="GO" id="GO:0006606">
    <property type="term" value="P:protein import into nucleus"/>
    <property type="evidence" value="ECO:0007669"/>
    <property type="project" value="TreeGrafter"/>
</dbReference>
<comment type="subcellular location">
    <subcellularLocation>
        <location evidence="1">Nucleus envelope</location>
    </subcellularLocation>
    <subcellularLocation>
        <location evidence="4">Nucleus</location>
        <location evidence="4">Nuclear pore complex</location>
    </subcellularLocation>
</comment>
<dbReference type="GO" id="GO:0016973">
    <property type="term" value="P:poly(A)+ mRNA export from nucleus"/>
    <property type="evidence" value="ECO:0007669"/>
    <property type="project" value="TreeGrafter"/>
</dbReference>
<dbReference type="EMBL" id="GG745343">
    <property type="protein sequence ID" value="KNE64057.1"/>
    <property type="molecule type" value="Genomic_DNA"/>
</dbReference>
<evidence type="ECO:0000256" key="3">
    <source>
        <dbReference type="ARBA" id="ARBA00023242"/>
    </source>
</evidence>
<dbReference type="Proteomes" id="UP000054350">
    <property type="component" value="Unassembled WGS sequence"/>
</dbReference>
<keyword evidence="4" id="KW-0813">Transport</keyword>
<dbReference type="eggNOG" id="KOG2168">
    <property type="taxonomic scope" value="Eukaryota"/>
</dbReference>
<dbReference type="GO" id="GO:0017056">
    <property type="term" value="F:structural constituent of nuclear pore"/>
    <property type="evidence" value="ECO:0007669"/>
    <property type="project" value="InterPro"/>
</dbReference>
<evidence type="ECO:0000313" key="6">
    <source>
        <dbReference type="Proteomes" id="UP000054350"/>
    </source>
</evidence>
<dbReference type="Pfam" id="PF04097">
    <property type="entry name" value="Nic96"/>
    <property type="match status" value="1"/>
</dbReference>
<keyword evidence="4" id="KW-0509">mRNA transport</keyword>
<evidence type="ECO:0000256" key="1">
    <source>
        <dbReference type="ARBA" id="ARBA00004259"/>
    </source>
</evidence>
<dbReference type="VEuPathDB" id="FungiDB:AMAG_09115"/>
<keyword evidence="4" id="KW-0653">Protein transport</keyword>
<accession>A0A0L0SNI7</accession>
<dbReference type="InterPro" id="IPR007231">
    <property type="entry name" value="Nucleoporin_int_Nup93/Nic96"/>
</dbReference>
<keyword evidence="4" id="KW-0472">Membrane</keyword>
<keyword evidence="6" id="KW-1185">Reference proteome</keyword>
<evidence type="ECO:0000313" key="5">
    <source>
        <dbReference type="EMBL" id="KNE64057.1"/>
    </source>
</evidence>
<reference evidence="5 6" key="1">
    <citation type="submission" date="2009-11" db="EMBL/GenBank/DDBJ databases">
        <title>Annotation of Allomyces macrogynus ATCC 38327.</title>
        <authorList>
            <consortium name="The Broad Institute Genome Sequencing Platform"/>
            <person name="Russ C."/>
            <person name="Cuomo C."/>
            <person name="Burger G."/>
            <person name="Gray M.W."/>
            <person name="Holland P.W.H."/>
            <person name="King N."/>
            <person name="Lang F.B.F."/>
            <person name="Roger A.J."/>
            <person name="Ruiz-Trillo I."/>
            <person name="Young S.K."/>
            <person name="Zeng Q."/>
            <person name="Gargeya S."/>
            <person name="Fitzgerald M."/>
            <person name="Haas B."/>
            <person name="Abouelleil A."/>
            <person name="Alvarado L."/>
            <person name="Arachchi H.M."/>
            <person name="Berlin A."/>
            <person name="Chapman S.B."/>
            <person name="Gearin G."/>
            <person name="Goldberg J."/>
            <person name="Griggs A."/>
            <person name="Gujja S."/>
            <person name="Hansen M."/>
            <person name="Heiman D."/>
            <person name="Howarth C."/>
            <person name="Larimer J."/>
            <person name="Lui A."/>
            <person name="MacDonald P.J.P."/>
            <person name="McCowen C."/>
            <person name="Montmayeur A."/>
            <person name="Murphy C."/>
            <person name="Neiman D."/>
            <person name="Pearson M."/>
            <person name="Priest M."/>
            <person name="Roberts A."/>
            <person name="Saif S."/>
            <person name="Shea T."/>
            <person name="Sisk P."/>
            <person name="Stolte C."/>
            <person name="Sykes S."/>
            <person name="Wortman J."/>
            <person name="Nusbaum C."/>
            <person name="Birren B."/>
        </authorList>
    </citation>
    <scope>NUCLEOTIDE SEQUENCE [LARGE SCALE GENOMIC DNA]</scope>
    <source>
        <strain evidence="5 6">ATCC 38327</strain>
    </source>
</reference>
<proteinExistence type="inferred from homology"/>
<gene>
    <name evidence="5" type="ORF">AMAG_09115</name>
</gene>
<evidence type="ECO:0000256" key="4">
    <source>
        <dbReference type="RuleBase" id="RU364035"/>
    </source>
</evidence>
<dbReference type="PANTHER" id="PTHR11225:SF4">
    <property type="entry name" value="NUCLEAR PORE COMPLEX PROTEIN NUP93"/>
    <property type="match status" value="1"/>
</dbReference>
<keyword evidence="4" id="KW-0811">Translocation</keyword>
<sequence>MAVPRLQDLLQQSQQLDGALFADRVPDLHRNLDQVAVRSLRLIERNATDLSLRGGHHAAQLDASAQSLLASVGFNAEALKQDVDMLDLTRASDAGRPITASDTDVAGFLNAEHDQLVMSTMETATAKTSWDAECLVEQALNAEWEVMRREIMTQVGPESAFAAGSTPTLALPLMRSTFGSPTTRALPAPLVAKAHGYLGVWKRLHDAPSDQHNVLDLLAQVTAGTTLTPTDDTAEVWHLLSSMLRPQTVGPLAYAGACLDTSDDTAARREELVTDWLSGARAYLEVAFAAFLDQTIKQQPKAAMMGGDPTVTRRVEAFVRFRFRRWDQWELTNPELDPETDMPVWVVLFFMMRAGHREAARAYMAKMPLRAGEDNFRVFFGAWLNNEMTPALEDQLGAYYASIALTPETGATADPYKLAVLKIVGRCDLDNKKLDSIVASTEDWLWLRLVLLGQGYTIADFQEEILRLDPHMGKQSALAHFRILLTAGLFEKAISFLYRHATHQVDALHVALALHYYGCLRVPADPNDVRTMQPDFGPNPQTVPLQTMLVLYASQLDHTDRLQYILRLAHYATVPGYAAWKSFAHEQLIQWVQDAPQGLSPGGSAPAGNVPDTYLSFLGLADRAAYLSTIVHAAADRARHEDRLDAAIYLYAQCHAVRGVLSTLNARVARAIVQGPAIGAPDLATVLAETDHVLRHFTAADVADDPVASASRATAELLRHVVALHVLASVGTADADNDAWRALETCALVPTAPLESSAALAAYAARLARAAPEVTPCVPAVLRVAMELAVRRFRASGDAALRAVVRQVRVLAGMVPIKMDAALHAYLAQKEVEATKVAAGTWRA</sequence>
<dbReference type="PANTHER" id="PTHR11225">
    <property type="entry name" value="NUCLEAR PORE COMPLEX PROTEIN NUP93 NUCLEOPORIN NUP93 DEAD EYE PROTEIN"/>
    <property type="match status" value="1"/>
</dbReference>
<dbReference type="STRING" id="578462.A0A0L0SNI7"/>
<keyword evidence="3 4" id="KW-0539">Nucleus</keyword>
<organism evidence="5 6">
    <name type="scientific">Allomyces macrogynus (strain ATCC 38327)</name>
    <name type="common">Allomyces javanicus var. macrogynus</name>
    <dbReference type="NCBI Taxonomy" id="578462"/>
    <lineage>
        <taxon>Eukaryota</taxon>
        <taxon>Fungi</taxon>
        <taxon>Fungi incertae sedis</taxon>
        <taxon>Blastocladiomycota</taxon>
        <taxon>Blastocladiomycetes</taxon>
        <taxon>Blastocladiales</taxon>
        <taxon>Blastocladiaceae</taxon>
        <taxon>Allomyces</taxon>
    </lineage>
</organism>
<dbReference type="AlphaFoldDB" id="A0A0L0SNI7"/>
<dbReference type="OrthoDB" id="1918363at2759"/>
<name>A0A0L0SNI7_ALLM3</name>
<keyword evidence="4" id="KW-0906">Nuclear pore complex</keyword>
<reference evidence="6" key="2">
    <citation type="submission" date="2009-11" db="EMBL/GenBank/DDBJ databases">
        <title>The Genome Sequence of Allomyces macrogynus strain ATCC 38327.</title>
        <authorList>
            <consortium name="The Broad Institute Genome Sequencing Platform"/>
            <person name="Russ C."/>
            <person name="Cuomo C."/>
            <person name="Shea T."/>
            <person name="Young S.K."/>
            <person name="Zeng Q."/>
            <person name="Koehrsen M."/>
            <person name="Haas B."/>
            <person name="Borodovsky M."/>
            <person name="Guigo R."/>
            <person name="Alvarado L."/>
            <person name="Berlin A."/>
            <person name="Borenstein D."/>
            <person name="Chen Z."/>
            <person name="Engels R."/>
            <person name="Freedman E."/>
            <person name="Gellesch M."/>
            <person name="Goldberg J."/>
            <person name="Griggs A."/>
            <person name="Gujja S."/>
            <person name="Heiman D."/>
            <person name="Hepburn T."/>
            <person name="Howarth C."/>
            <person name="Jen D."/>
            <person name="Larson L."/>
            <person name="Lewis B."/>
            <person name="Mehta T."/>
            <person name="Park D."/>
            <person name="Pearson M."/>
            <person name="Roberts A."/>
            <person name="Saif S."/>
            <person name="Shenoy N."/>
            <person name="Sisk P."/>
            <person name="Stolte C."/>
            <person name="Sykes S."/>
            <person name="Walk T."/>
            <person name="White J."/>
            <person name="Yandava C."/>
            <person name="Burger G."/>
            <person name="Gray M.W."/>
            <person name="Holland P.W.H."/>
            <person name="King N."/>
            <person name="Lang F.B.F."/>
            <person name="Roger A.J."/>
            <person name="Ruiz-Trillo I."/>
            <person name="Lander E."/>
            <person name="Nusbaum C."/>
        </authorList>
    </citation>
    <scope>NUCLEOTIDE SEQUENCE [LARGE SCALE GENOMIC DNA]</scope>
    <source>
        <strain evidence="6">ATCC 38327</strain>
    </source>
</reference>